<accession>A0AAE4BT01</accession>
<dbReference type="CDD" id="cd06130">
    <property type="entry name" value="DNA_pol_III_epsilon_like"/>
    <property type="match status" value="1"/>
</dbReference>
<dbReference type="Gene3D" id="3.30.420.10">
    <property type="entry name" value="Ribonuclease H-like superfamily/Ribonuclease H"/>
    <property type="match status" value="1"/>
</dbReference>
<dbReference type="EMBL" id="JAVDQD010000004">
    <property type="protein sequence ID" value="MDR6240311.1"/>
    <property type="molecule type" value="Genomic_DNA"/>
</dbReference>
<dbReference type="GO" id="GO:0008408">
    <property type="term" value="F:3'-5' exonuclease activity"/>
    <property type="evidence" value="ECO:0007669"/>
    <property type="project" value="TreeGrafter"/>
</dbReference>
<gene>
    <name evidence="4" type="ORF">HNQ88_003377</name>
</gene>
<keyword evidence="4" id="KW-0548">Nucleotidyltransferase</keyword>
<comment type="function">
    <text evidence="1">DNA polymerase III is a complex, multichain enzyme responsible for most of the replicative synthesis in bacteria. The epsilon subunit contain the editing function and is a proofreading 3'-5' exonuclease.</text>
</comment>
<dbReference type="GO" id="GO:0003887">
    <property type="term" value="F:DNA-directed DNA polymerase activity"/>
    <property type="evidence" value="ECO:0007669"/>
    <property type="project" value="UniProtKB-EC"/>
</dbReference>
<dbReference type="EC" id="2.7.7.7" evidence="4"/>
<evidence type="ECO:0000256" key="1">
    <source>
        <dbReference type="ARBA" id="ARBA00025483"/>
    </source>
</evidence>
<dbReference type="RefSeq" id="WP_309940209.1">
    <property type="nucleotide sequence ID" value="NZ_AP025305.1"/>
</dbReference>
<dbReference type="Proteomes" id="UP001185092">
    <property type="component" value="Unassembled WGS sequence"/>
</dbReference>
<dbReference type="PANTHER" id="PTHR30231:SF42">
    <property type="entry name" value="EXONUCLEASE"/>
    <property type="match status" value="1"/>
</dbReference>
<proteinExistence type="predicted"/>
<sequence length="195" mass="22122">MNFTAIDFETANSNRQSVCSVGLAIVRDGEVVETIHRLIKPTPNYYNGINISIHGITQSMTENEQTFDEVWQDLRCYIENQPMLAHNASFDFSCLRYVMDAYGLTYPDLNYHCTMVMGKKMFPELYNHKLPTLCDHLNVSGLQHHDAESDALACAQLFLEIAKRSDASSLREFMASSGFTPGKLYDGGYVPFRKK</sequence>
<comment type="subunit">
    <text evidence="2">DNA polymerase III contains a core (composed of alpha, epsilon and theta chains) that associates with a tau subunit. This core dimerizes to form the POLIII' complex. PolIII' associates with the gamma complex (composed of gamma, delta, delta', psi and chi chains) and with the beta chain to form the complete DNA polymerase III complex.</text>
</comment>
<feature type="domain" description="Exonuclease" evidence="3">
    <location>
        <begin position="2"/>
        <end position="167"/>
    </location>
</feature>
<organism evidence="4 5">
    <name type="scientific">Aureibacter tunicatorum</name>
    <dbReference type="NCBI Taxonomy" id="866807"/>
    <lineage>
        <taxon>Bacteria</taxon>
        <taxon>Pseudomonadati</taxon>
        <taxon>Bacteroidota</taxon>
        <taxon>Cytophagia</taxon>
        <taxon>Cytophagales</taxon>
        <taxon>Persicobacteraceae</taxon>
        <taxon>Aureibacter</taxon>
    </lineage>
</organism>
<evidence type="ECO:0000256" key="2">
    <source>
        <dbReference type="ARBA" id="ARBA00026073"/>
    </source>
</evidence>
<reference evidence="4" key="1">
    <citation type="submission" date="2023-07" db="EMBL/GenBank/DDBJ databases">
        <title>Genomic Encyclopedia of Type Strains, Phase IV (KMG-IV): sequencing the most valuable type-strain genomes for metagenomic binning, comparative biology and taxonomic classification.</title>
        <authorList>
            <person name="Goeker M."/>
        </authorList>
    </citation>
    <scope>NUCLEOTIDE SEQUENCE</scope>
    <source>
        <strain evidence="4">DSM 26174</strain>
    </source>
</reference>
<dbReference type="InterPro" id="IPR012337">
    <property type="entry name" value="RNaseH-like_sf"/>
</dbReference>
<dbReference type="InterPro" id="IPR013520">
    <property type="entry name" value="Ribonucl_H"/>
</dbReference>
<dbReference type="InterPro" id="IPR036397">
    <property type="entry name" value="RNaseH_sf"/>
</dbReference>
<dbReference type="AlphaFoldDB" id="A0AAE4BT01"/>
<name>A0AAE4BT01_9BACT</name>
<dbReference type="SMART" id="SM00479">
    <property type="entry name" value="EXOIII"/>
    <property type="match status" value="1"/>
</dbReference>
<protein>
    <submittedName>
        <fullName evidence="4">DNA polymerase-3 subunit epsilon</fullName>
        <ecNumber evidence="4">2.7.7.7</ecNumber>
    </submittedName>
</protein>
<dbReference type="FunFam" id="3.30.420.10:FF:000045">
    <property type="entry name" value="3'-5' exonuclease DinG"/>
    <property type="match status" value="1"/>
</dbReference>
<dbReference type="GO" id="GO:0003676">
    <property type="term" value="F:nucleic acid binding"/>
    <property type="evidence" value="ECO:0007669"/>
    <property type="project" value="InterPro"/>
</dbReference>
<evidence type="ECO:0000259" key="3">
    <source>
        <dbReference type="SMART" id="SM00479"/>
    </source>
</evidence>
<keyword evidence="4" id="KW-0808">Transferase</keyword>
<dbReference type="GO" id="GO:0005829">
    <property type="term" value="C:cytosol"/>
    <property type="evidence" value="ECO:0007669"/>
    <property type="project" value="TreeGrafter"/>
</dbReference>
<keyword evidence="5" id="KW-1185">Reference proteome</keyword>
<dbReference type="SUPFAM" id="SSF53098">
    <property type="entry name" value="Ribonuclease H-like"/>
    <property type="match status" value="1"/>
</dbReference>
<comment type="caution">
    <text evidence="4">The sequence shown here is derived from an EMBL/GenBank/DDBJ whole genome shotgun (WGS) entry which is preliminary data.</text>
</comment>
<evidence type="ECO:0000313" key="4">
    <source>
        <dbReference type="EMBL" id="MDR6240311.1"/>
    </source>
</evidence>
<dbReference type="Pfam" id="PF00929">
    <property type="entry name" value="RNase_T"/>
    <property type="match status" value="1"/>
</dbReference>
<dbReference type="PANTHER" id="PTHR30231">
    <property type="entry name" value="DNA POLYMERASE III SUBUNIT EPSILON"/>
    <property type="match status" value="1"/>
</dbReference>
<evidence type="ECO:0000313" key="5">
    <source>
        <dbReference type="Proteomes" id="UP001185092"/>
    </source>
</evidence>